<dbReference type="InterPro" id="IPR020616">
    <property type="entry name" value="Thiolase_N"/>
</dbReference>
<dbReference type="PANTHER" id="PTHR43365:SF1">
    <property type="entry name" value="ACETYL-COA C-ACYLTRANSFERASE"/>
    <property type="match status" value="1"/>
</dbReference>
<dbReference type="InterPro" id="IPR016039">
    <property type="entry name" value="Thiolase-like"/>
</dbReference>
<comment type="caution">
    <text evidence="7">The sequence shown here is derived from an EMBL/GenBank/DDBJ whole genome shotgun (WGS) entry which is preliminary data.</text>
</comment>
<protein>
    <submittedName>
        <fullName evidence="7">Acetyl-CoA C-acyltransferase</fullName>
        <ecNumber evidence="7">2.3.1.16</ecNumber>
    </submittedName>
</protein>
<dbReference type="CDD" id="cd00751">
    <property type="entry name" value="thiolase"/>
    <property type="match status" value="1"/>
</dbReference>
<dbReference type="InterPro" id="IPR002155">
    <property type="entry name" value="Thiolase"/>
</dbReference>
<dbReference type="Pfam" id="PF02803">
    <property type="entry name" value="Thiolase_C"/>
    <property type="match status" value="1"/>
</dbReference>
<proteinExistence type="inferred from homology"/>
<evidence type="ECO:0000256" key="1">
    <source>
        <dbReference type="ARBA" id="ARBA00010982"/>
    </source>
</evidence>
<keyword evidence="8" id="KW-1185">Reference proteome</keyword>
<gene>
    <name evidence="7" type="ORF">ACFP1K_24865</name>
</gene>
<dbReference type="RefSeq" id="WP_380757440.1">
    <property type="nucleotide sequence ID" value="NZ_JBHSRF010000042.1"/>
</dbReference>
<sequence>MADAYIVGAVRTPVGRRGGGLAGAHPADLAAHVLRALMDRTGADPAAVEEVVLGGAAAPGPRAGNVARIAWLAAGLPEAVPGVTVDHGSGSGQQAVHFAAQAVRAGDARLVVAGGVQNMSAVPAGEQVSPAAGSRGWAARYRGKEPSEWRAAELVARRWELSRGELEEYALESHRRAVAAGDAGRFAREIAPALGMLADETPRRDLTPEALAALPHRAEGDRLTAALAAPPADAAAVLLIASHEAVRTHGLVPRARLRHMSARGGDPAAPLAALIPATEHALRAARLKLDDIDVVEADERFAPLALAWLRETRADPERVNPSGGALALGDPLGAHGARMLTSLLNELERTDGRFGLLVVSTGLDQAAATIIERL</sequence>
<evidence type="ECO:0000256" key="2">
    <source>
        <dbReference type="ARBA" id="ARBA00022679"/>
    </source>
</evidence>
<feature type="domain" description="Thiolase N-terminal" evidence="5">
    <location>
        <begin position="5"/>
        <end position="243"/>
    </location>
</feature>
<evidence type="ECO:0000256" key="3">
    <source>
        <dbReference type="ARBA" id="ARBA00023315"/>
    </source>
</evidence>
<reference evidence="8" key="1">
    <citation type="journal article" date="2019" name="Int. J. Syst. Evol. Microbiol.">
        <title>The Global Catalogue of Microorganisms (GCM) 10K type strain sequencing project: providing services to taxonomists for standard genome sequencing and annotation.</title>
        <authorList>
            <consortium name="The Broad Institute Genomics Platform"/>
            <consortium name="The Broad Institute Genome Sequencing Center for Infectious Disease"/>
            <person name="Wu L."/>
            <person name="Ma J."/>
        </authorList>
    </citation>
    <scope>NUCLEOTIDE SEQUENCE [LARGE SCALE GENOMIC DNA]</scope>
    <source>
        <strain evidence="8">JCM 30346</strain>
    </source>
</reference>
<dbReference type="EC" id="2.3.1.16" evidence="7"/>
<organism evidence="7 8">
    <name type="scientific">Sphaerisporangium aureirubrum</name>
    <dbReference type="NCBI Taxonomy" id="1544736"/>
    <lineage>
        <taxon>Bacteria</taxon>
        <taxon>Bacillati</taxon>
        <taxon>Actinomycetota</taxon>
        <taxon>Actinomycetes</taxon>
        <taxon>Streptosporangiales</taxon>
        <taxon>Streptosporangiaceae</taxon>
        <taxon>Sphaerisporangium</taxon>
    </lineage>
</organism>
<dbReference type="Gene3D" id="3.40.47.10">
    <property type="match status" value="1"/>
</dbReference>
<dbReference type="NCBIfam" id="TIGR01930">
    <property type="entry name" value="AcCoA-C-Actrans"/>
    <property type="match status" value="1"/>
</dbReference>
<name>A0ABW1NPH6_9ACTN</name>
<keyword evidence="3 4" id="KW-0012">Acyltransferase</keyword>
<dbReference type="PANTHER" id="PTHR43365">
    <property type="entry name" value="BLR7806 PROTEIN"/>
    <property type="match status" value="1"/>
</dbReference>
<keyword evidence="2 4" id="KW-0808">Transferase</keyword>
<evidence type="ECO:0000256" key="4">
    <source>
        <dbReference type="RuleBase" id="RU003557"/>
    </source>
</evidence>
<accession>A0ABW1NPH6</accession>
<dbReference type="Pfam" id="PF00108">
    <property type="entry name" value="Thiolase_N"/>
    <property type="match status" value="1"/>
</dbReference>
<dbReference type="SUPFAM" id="SSF53901">
    <property type="entry name" value="Thiolase-like"/>
    <property type="match status" value="2"/>
</dbReference>
<dbReference type="PIRSF" id="PIRSF000429">
    <property type="entry name" value="Ac-CoA_Ac_transf"/>
    <property type="match status" value="1"/>
</dbReference>
<feature type="domain" description="Thiolase C-terminal" evidence="6">
    <location>
        <begin position="253"/>
        <end position="373"/>
    </location>
</feature>
<evidence type="ECO:0000313" key="8">
    <source>
        <dbReference type="Proteomes" id="UP001596137"/>
    </source>
</evidence>
<dbReference type="Proteomes" id="UP001596137">
    <property type="component" value="Unassembled WGS sequence"/>
</dbReference>
<dbReference type="GO" id="GO:0003988">
    <property type="term" value="F:acetyl-CoA C-acyltransferase activity"/>
    <property type="evidence" value="ECO:0007669"/>
    <property type="project" value="UniProtKB-EC"/>
</dbReference>
<evidence type="ECO:0000313" key="7">
    <source>
        <dbReference type="EMBL" id="MFC6084412.1"/>
    </source>
</evidence>
<evidence type="ECO:0000259" key="5">
    <source>
        <dbReference type="Pfam" id="PF00108"/>
    </source>
</evidence>
<evidence type="ECO:0000259" key="6">
    <source>
        <dbReference type="Pfam" id="PF02803"/>
    </source>
</evidence>
<dbReference type="InterPro" id="IPR020617">
    <property type="entry name" value="Thiolase_C"/>
</dbReference>
<dbReference type="EMBL" id="JBHSRF010000042">
    <property type="protein sequence ID" value="MFC6084412.1"/>
    <property type="molecule type" value="Genomic_DNA"/>
</dbReference>
<comment type="similarity">
    <text evidence="1 4">Belongs to the thiolase-like superfamily. Thiolase family.</text>
</comment>